<keyword evidence="3" id="KW-1185">Reference proteome</keyword>
<organism evidence="2 3">
    <name type="scientific">Desulfoferula mesophila</name>
    <dbReference type="NCBI Taxonomy" id="3058419"/>
    <lineage>
        <taxon>Bacteria</taxon>
        <taxon>Pseudomonadati</taxon>
        <taxon>Thermodesulfobacteriota</taxon>
        <taxon>Desulfarculia</taxon>
        <taxon>Desulfarculales</taxon>
        <taxon>Desulfarculaceae</taxon>
        <taxon>Desulfoferula</taxon>
    </lineage>
</organism>
<evidence type="ECO:0000313" key="3">
    <source>
        <dbReference type="Proteomes" id="UP001366166"/>
    </source>
</evidence>
<evidence type="ECO:0000313" key="2">
    <source>
        <dbReference type="EMBL" id="BEQ13239.1"/>
    </source>
</evidence>
<feature type="region of interest" description="Disordered" evidence="1">
    <location>
        <begin position="1"/>
        <end position="27"/>
    </location>
</feature>
<dbReference type="Gene3D" id="2.120.10.10">
    <property type="match status" value="1"/>
</dbReference>
<dbReference type="Pfam" id="PF15892">
    <property type="entry name" value="BNR_4"/>
    <property type="match status" value="1"/>
</dbReference>
<gene>
    <name evidence="2" type="ORF">FAK_03050</name>
</gene>
<reference evidence="3" key="1">
    <citation type="journal article" date="2023" name="Arch. Microbiol.">
        <title>Desulfoferula mesophilus gen. nov. sp. nov., a mesophilic sulfate-reducing bacterium isolated from a brackish lake sediment.</title>
        <authorList>
            <person name="Watanabe T."/>
            <person name="Yabe T."/>
            <person name="Tsuji J.M."/>
            <person name="Fukui M."/>
        </authorList>
    </citation>
    <scope>NUCLEOTIDE SEQUENCE [LARGE SCALE GENOMIC DNA]</scope>
    <source>
        <strain evidence="3">12FAK</strain>
    </source>
</reference>
<dbReference type="EMBL" id="AP028679">
    <property type="protein sequence ID" value="BEQ13239.1"/>
    <property type="molecule type" value="Genomic_DNA"/>
</dbReference>
<evidence type="ECO:0008006" key="4">
    <source>
        <dbReference type="Google" id="ProtNLM"/>
    </source>
</evidence>
<dbReference type="SUPFAM" id="SSF50939">
    <property type="entry name" value="Sialidases"/>
    <property type="match status" value="1"/>
</dbReference>
<sequence length="443" mass="49916">MIWKKDKRAPCTADPDDSIYPPSTDESNPARVTCLGRGWARTSINAVIFRRDSLTSHLGMQYAAFYGPRGRVVLARRRLGEAAWETERTLHQGGTRDAHNCLSLMADGEGYLHLAWDAHDSPLRYCRGKEPGSLRLGPATAMTGLREKRVTYPEFLRLADGDLLFFYRHGASGNGDLMLNRYHPASRTWSRVQEGLIDGQGRRSAYHQAALDERGVLHLSWVWRETPDVASNHDLCYAQSPDGGRTWLRSDGSRYQLPITAASAEYIRRIPQGRGLINQTSMAVDQRGDPCVATYWTPEGSEVPQYFLVHRRGGRWQTSQVSRRSTPFSLSGLGTKSIPISRPLLLLDRGQAGQTRCHMVFRDVERGHRVSLATCDNLDDPQWRFVDLTREGVGAWEPTHDSVLWLQKGLLHLMVQKVGQGDGEKLERLGPQPVWVLEWQPPA</sequence>
<dbReference type="CDD" id="cd15482">
    <property type="entry name" value="Sialidase_non-viral"/>
    <property type="match status" value="1"/>
</dbReference>
<dbReference type="AlphaFoldDB" id="A0AAU9EIX8"/>
<accession>A0AAU9EIX8</accession>
<dbReference type="KEGG" id="dmp:FAK_03050"/>
<name>A0AAU9EIX8_9BACT</name>
<proteinExistence type="predicted"/>
<evidence type="ECO:0000256" key="1">
    <source>
        <dbReference type="SAM" id="MobiDB-lite"/>
    </source>
</evidence>
<protein>
    <recommendedName>
        <fullName evidence="4">BNR repeat-containing family member</fullName>
    </recommendedName>
</protein>
<dbReference type="Proteomes" id="UP001366166">
    <property type="component" value="Chromosome"/>
</dbReference>
<dbReference type="InterPro" id="IPR036278">
    <property type="entry name" value="Sialidase_sf"/>
</dbReference>